<feature type="signal peptide" evidence="9">
    <location>
        <begin position="1"/>
        <end position="35"/>
    </location>
</feature>
<dbReference type="PROSITE" id="PS51779">
    <property type="entry name" value="POTRA"/>
    <property type="match status" value="2"/>
</dbReference>
<dbReference type="Pfam" id="PF07244">
    <property type="entry name" value="POTRA"/>
    <property type="match status" value="4"/>
</dbReference>
<dbReference type="EMBL" id="VWSG01000009">
    <property type="protein sequence ID" value="KAA5532993.1"/>
    <property type="molecule type" value="Genomic_DNA"/>
</dbReference>
<gene>
    <name evidence="11" type="ORF">F0460_11860</name>
</gene>
<dbReference type="PANTHER" id="PTHR12815:SF47">
    <property type="entry name" value="TRANSLOCATION AND ASSEMBLY MODULE SUBUNIT TAMA"/>
    <property type="match status" value="1"/>
</dbReference>
<dbReference type="Gene3D" id="2.40.160.50">
    <property type="entry name" value="membrane protein fhac: a member of the omp85/tpsb transporter family"/>
    <property type="match status" value="1"/>
</dbReference>
<evidence type="ECO:0000256" key="3">
    <source>
        <dbReference type="ARBA" id="ARBA00022692"/>
    </source>
</evidence>
<keyword evidence="5" id="KW-0677">Repeat</keyword>
<evidence type="ECO:0000256" key="7">
    <source>
        <dbReference type="ARBA" id="ARBA00023237"/>
    </source>
</evidence>
<comment type="subcellular location">
    <subcellularLocation>
        <location evidence="1">Membrane</location>
    </subcellularLocation>
</comment>
<dbReference type="InterPro" id="IPR010827">
    <property type="entry name" value="BamA/TamA_POTRA"/>
</dbReference>
<comment type="caution">
    <text evidence="11">The sequence shown here is derived from an EMBL/GenBank/DDBJ whole genome shotgun (WGS) entry which is preliminary data.</text>
</comment>
<dbReference type="InterPro" id="IPR023707">
    <property type="entry name" value="OM_assembly_BamA"/>
</dbReference>
<dbReference type="InterPro" id="IPR000184">
    <property type="entry name" value="Bac_surfAg_D15"/>
</dbReference>
<feature type="domain" description="POTRA" evidence="10">
    <location>
        <begin position="423"/>
        <end position="499"/>
    </location>
</feature>
<feature type="region of interest" description="Disordered" evidence="8">
    <location>
        <begin position="39"/>
        <end position="61"/>
    </location>
</feature>
<evidence type="ECO:0000313" key="12">
    <source>
        <dbReference type="Proteomes" id="UP000325141"/>
    </source>
</evidence>
<keyword evidence="2" id="KW-1134">Transmembrane beta strand</keyword>
<dbReference type="PIRSF" id="PIRSF006076">
    <property type="entry name" value="OM_assembly_OMP85"/>
    <property type="match status" value="1"/>
</dbReference>
<protein>
    <submittedName>
        <fullName evidence="11">BamA/TamA family outer membrane protein</fullName>
    </submittedName>
</protein>
<keyword evidence="12" id="KW-1185">Reference proteome</keyword>
<evidence type="ECO:0000256" key="5">
    <source>
        <dbReference type="ARBA" id="ARBA00022737"/>
    </source>
</evidence>
<evidence type="ECO:0000256" key="1">
    <source>
        <dbReference type="ARBA" id="ARBA00004370"/>
    </source>
</evidence>
<evidence type="ECO:0000256" key="8">
    <source>
        <dbReference type="SAM" id="MobiDB-lite"/>
    </source>
</evidence>
<dbReference type="PANTHER" id="PTHR12815">
    <property type="entry name" value="SORTING AND ASSEMBLY MACHINERY SAMM50 PROTEIN FAMILY MEMBER"/>
    <property type="match status" value="1"/>
</dbReference>
<keyword evidence="6" id="KW-0472">Membrane</keyword>
<sequence>MVKQVNKSISNFKGMHRKKLKYLFPLLVSFAAANAQEQPVTTQTGNSDAAQETLIPETDPNTPRKYRLGAIKVTGNYHFNELTIFTYAGLEKGQVINLPGEEISDAIKKLWKTGYFSDINVYESSVAGDVLNLEIYLNELPRLKNVEINGIKKAKKEEILKDLQLAMPASSTTSGKQDKKIKIIEGKIINDNLISTTKNYLTNKYRKDGFYNTKVTVNRKLHDDKKTADLIIDIDKGSKVRISKINFEGNTQLTDAKLRKAMKKTKQKSPLNPMRIFTPSKFIENEYKTDLVNVIDAYKEKGYRDARITEQKATYNPKKNNVAININLEEGKKYYIGDIRFIGNTEYPDQYLRNRILGVQTGDVYNGPLLEKQVRDQTNPDGRNIENEYQNAGFLWSQINLVETATRNDTIDFDIRIMEGPIARFNNVTVSGNDKTHDYIILRELRTLPGQKWRKADVVESVRRLGSMGIFDATALNPDVKNPDPVDGTVDLDYQVVENGQSQVEVQGGYGGGTFIGTLALSFNNFSARNLFNKDAYTPFPMGDAQKMSLRLQAATYFQTYSLSFSEPWFGGRRPISLFGSLSYTSQKSYNFRTRDIDRSQGLNISTATIGIAKRLLVPDDNFTLSHSLSFQYYELNNYTSNFFAFSNGVSRNLAYTVELSRDNRGGIMPAIYPQSGAFLSVSGKFTAPYSLFNNVDYKNLENMEEYKYRTSSVQTNPVTGADIPAGTYLDANNMPVSDYRNARVDQDKLNQKKFNWLEYYKINFKADWYTTIVDKLVLRTQGQFGFLGAYSNDRGIIPFERYYLGGGGMMMNSMDGRENVALRGYGDNTLTPREFDNQLGYDREIGGTVYNKFSVELRYPVALKGQMSAYVLSFFDAGAAYEGFSNYNPFKLQRSAGLGVRVHMPMFGLLGVDFGYGFDNVPGTNQKGGWQPHFVLGQQF</sequence>
<evidence type="ECO:0000259" key="10">
    <source>
        <dbReference type="PROSITE" id="PS51779"/>
    </source>
</evidence>
<evidence type="ECO:0000256" key="9">
    <source>
        <dbReference type="SAM" id="SignalP"/>
    </source>
</evidence>
<keyword evidence="7" id="KW-0998">Cell outer membrane</keyword>
<name>A0A5M6CDF2_9FLAO</name>
<dbReference type="GO" id="GO:0071709">
    <property type="term" value="P:membrane assembly"/>
    <property type="evidence" value="ECO:0007669"/>
    <property type="project" value="InterPro"/>
</dbReference>
<dbReference type="AlphaFoldDB" id="A0A5M6CDF2"/>
<reference evidence="11 12" key="1">
    <citation type="submission" date="2019-09" db="EMBL/GenBank/DDBJ databases">
        <title>Genome sequence and assembly of Flavobacterium sp.</title>
        <authorList>
            <person name="Chhetri G."/>
        </authorList>
    </citation>
    <scope>NUCLEOTIDE SEQUENCE [LARGE SCALE GENOMIC DNA]</scope>
    <source>
        <strain evidence="11 12">SNL9</strain>
    </source>
</reference>
<evidence type="ECO:0000256" key="4">
    <source>
        <dbReference type="ARBA" id="ARBA00022729"/>
    </source>
</evidence>
<feature type="chain" id="PRO_5024401378" evidence="9">
    <location>
        <begin position="36"/>
        <end position="941"/>
    </location>
</feature>
<keyword evidence="4 9" id="KW-0732">Signal</keyword>
<dbReference type="InterPro" id="IPR039910">
    <property type="entry name" value="D15-like"/>
</dbReference>
<evidence type="ECO:0000256" key="6">
    <source>
        <dbReference type="ARBA" id="ARBA00023136"/>
    </source>
</evidence>
<accession>A0A5M6CDF2</accession>
<organism evidence="11 12">
    <name type="scientific">Paenimyroides baculatum</name>
    <dbReference type="NCBI Taxonomy" id="2608000"/>
    <lineage>
        <taxon>Bacteria</taxon>
        <taxon>Pseudomonadati</taxon>
        <taxon>Bacteroidota</taxon>
        <taxon>Flavobacteriia</taxon>
        <taxon>Flavobacteriales</taxon>
        <taxon>Flavobacteriaceae</taxon>
        <taxon>Paenimyroides</taxon>
    </lineage>
</organism>
<evidence type="ECO:0000313" key="11">
    <source>
        <dbReference type="EMBL" id="KAA5532993.1"/>
    </source>
</evidence>
<dbReference type="RefSeq" id="WP_150013504.1">
    <property type="nucleotide sequence ID" value="NZ_VWSG01000009.1"/>
</dbReference>
<keyword evidence="3" id="KW-0812">Transmembrane</keyword>
<feature type="compositionally biased region" description="Polar residues" evidence="8">
    <location>
        <begin position="39"/>
        <end position="50"/>
    </location>
</feature>
<feature type="domain" description="POTRA" evidence="10">
    <location>
        <begin position="240"/>
        <end position="331"/>
    </location>
</feature>
<dbReference type="Proteomes" id="UP000325141">
    <property type="component" value="Unassembled WGS sequence"/>
</dbReference>
<dbReference type="Pfam" id="PF01103">
    <property type="entry name" value="Omp85"/>
    <property type="match status" value="1"/>
</dbReference>
<dbReference type="InterPro" id="IPR034746">
    <property type="entry name" value="POTRA"/>
</dbReference>
<evidence type="ECO:0000256" key="2">
    <source>
        <dbReference type="ARBA" id="ARBA00022452"/>
    </source>
</evidence>
<proteinExistence type="predicted"/>
<dbReference type="Gene3D" id="3.10.20.310">
    <property type="entry name" value="membrane protein fhac"/>
    <property type="match status" value="5"/>
</dbReference>
<dbReference type="GO" id="GO:0019867">
    <property type="term" value="C:outer membrane"/>
    <property type="evidence" value="ECO:0007669"/>
    <property type="project" value="InterPro"/>
</dbReference>